<sequence>MDELISIVVPIYNGERYLAECLDSIQAQDYRRIEIILVDDGSTDGTAEICQRYVADDQRFRYIYQENGGQNAARKTGVEHAVGDWVMFVDADDFVTADYCSSFLNLQHETGADVIFGICQRYQDGKYGRKSKLLSGVLSGEKVLENIILPRPFETNFSGALFSVLYQKNIIQNALMAVDLRIRFAEDWACTIYSLRQAQQVAFLPKVVYFYRLAESSCCHTHTKSVVLDQKILRYFLLHTIAGLKNELVIRHQINWLVVNNLLLGGYEYFSDFLGLYPFGEIASGKRVVIYGAGVFGEELHDKFPQSLVLAGWVDRQATYYQSLGKPVSPVEDLQEMAFDYLVIAVMNPDTAEEIARQLQEKRIPAEKILRIDERWIDSAYTEQKLQELENVDENYRYVPAAISSSQGK</sequence>
<feature type="domain" description="Glycosyltransferase 2-like" evidence="1">
    <location>
        <begin position="6"/>
        <end position="134"/>
    </location>
</feature>
<dbReference type="InterPro" id="IPR029044">
    <property type="entry name" value="Nucleotide-diphossugar_trans"/>
</dbReference>
<comment type="caution">
    <text evidence="2">The sequence shown here is derived from an EMBL/GenBank/DDBJ whole genome shotgun (WGS) entry which is preliminary data.</text>
</comment>
<evidence type="ECO:0000259" key="1">
    <source>
        <dbReference type="Pfam" id="PF00535"/>
    </source>
</evidence>
<evidence type="ECO:0000313" key="3">
    <source>
        <dbReference type="Proteomes" id="UP000430222"/>
    </source>
</evidence>
<name>A0A6I2V0N5_9FIRM</name>
<keyword evidence="2" id="KW-0808">Transferase</keyword>
<dbReference type="PANTHER" id="PTHR43685:SF2">
    <property type="entry name" value="GLYCOSYLTRANSFERASE 2-LIKE DOMAIN-CONTAINING PROTEIN"/>
    <property type="match status" value="1"/>
</dbReference>
<dbReference type="PANTHER" id="PTHR43685">
    <property type="entry name" value="GLYCOSYLTRANSFERASE"/>
    <property type="match status" value="1"/>
</dbReference>
<keyword evidence="3" id="KW-1185">Reference proteome</keyword>
<reference evidence="2 3" key="1">
    <citation type="submission" date="2019-08" db="EMBL/GenBank/DDBJ databases">
        <title>In-depth cultivation of the pig gut microbiome towards novel bacterial diversity and tailored functional studies.</title>
        <authorList>
            <person name="Wylensek D."/>
            <person name="Hitch T.C.A."/>
            <person name="Clavel T."/>
        </authorList>
    </citation>
    <scope>NUCLEOTIDE SEQUENCE [LARGE SCALE GENOMIC DNA]</scope>
    <source>
        <strain evidence="3">WCA-380-WT-3B3</strain>
    </source>
</reference>
<dbReference type="RefSeq" id="WP_154620806.1">
    <property type="nucleotide sequence ID" value="NZ_VUNL01000007.1"/>
</dbReference>
<dbReference type="SUPFAM" id="SSF53448">
    <property type="entry name" value="Nucleotide-diphospho-sugar transferases"/>
    <property type="match status" value="1"/>
</dbReference>
<dbReference type="Pfam" id="PF00535">
    <property type="entry name" value="Glycos_transf_2"/>
    <property type="match status" value="1"/>
</dbReference>
<dbReference type="Proteomes" id="UP000430222">
    <property type="component" value="Unassembled WGS sequence"/>
</dbReference>
<gene>
    <name evidence="2" type="ORF">FYJ78_07515</name>
</gene>
<dbReference type="GO" id="GO:0016740">
    <property type="term" value="F:transferase activity"/>
    <property type="evidence" value="ECO:0007669"/>
    <property type="project" value="UniProtKB-KW"/>
</dbReference>
<dbReference type="Gene3D" id="3.40.50.720">
    <property type="entry name" value="NAD(P)-binding Rossmann-like Domain"/>
    <property type="match status" value="1"/>
</dbReference>
<dbReference type="InterPro" id="IPR001173">
    <property type="entry name" value="Glyco_trans_2-like"/>
</dbReference>
<accession>A0A6I2V0N5</accession>
<dbReference type="CDD" id="cd00761">
    <property type="entry name" value="Glyco_tranf_GTA_type"/>
    <property type="match status" value="1"/>
</dbReference>
<proteinExistence type="predicted"/>
<evidence type="ECO:0000313" key="2">
    <source>
        <dbReference type="EMBL" id="MSV25032.1"/>
    </source>
</evidence>
<organism evidence="2 3">
    <name type="scientific">Selenomonas montiformis</name>
    <dbReference type="NCBI Taxonomy" id="2652285"/>
    <lineage>
        <taxon>Bacteria</taxon>
        <taxon>Bacillati</taxon>
        <taxon>Bacillota</taxon>
        <taxon>Negativicutes</taxon>
        <taxon>Selenomonadales</taxon>
        <taxon>Selenomonadaceae</taxon>
        <taxon>Selenomonas</taxon>
    </lineage>
</organism>
<dbReference type="InterPro" id="IPR050834">
    <property type="entry name" value="Glycosyltransf_2"/>
</dbReference>
<dbReference type="Gene3D" id="3.90.550.10">
    <property type="entry name" value="Spore Coat Polysaccharide Biosynthesis Protein SpsA, Chain A"/>
    <property type="match status" value="1"/>
</dbReference>
<dbReference type="EMBL" id="VUNL01000007">
    <property type="protein sequence ID" value="MSV25032.1"/>
    <property type="molecule type" value="Genomic_DNA"/>
</dbReference>
<protein>
    <submittedName>
        <fullName evidence="2">Glycosyltransferase</fullName>
    </submittedName>
</protein>
<dbReference type="AlphaFoldDB" id="A0A6I2V0N5"/>